<reference evidence="3 4" key="1">
    <citation type="submission" date="2019-09" db="EMBL/GenBank/DDBJ databases">
        <title>Nocardioides panacisoli sp. nov., isolated from the soil of a ginseng field.</title>
        <authorList>
            <person name="Cho C."/>
        </authorList>
    </citation>
    <scope>NUCLEOTIDE SEQUENCE [LARGE SCALE GENOMIC DNA]</scope>
    <source>
        <strain evidence="3 4">BN130099</strain>
    </source>
</reference>
<reference evidence="3 4" key="2">
    <citation type="submission" date="2019-09" db="EMBL/GenBank/DDBJ databases">
        <authorList>
            <person name="Jin C."/>
        </authorList>
    </citation>
    <scope>NUCLEOTIDE SEQUENCE [LARGE SCALE GENOMIC DNA]</scope>
    <source>
        <strain evidence="3 4">BN130099</strain>
    </source>
</reference>
<dbReference type="RefSeq" id="WP_149726260.1">
    <property type="nucleotide sequence ID" value="NZ_VUJV01000001.1"/>
</dbReference>
<dbReference type="InterPro" id="IPR000757">
    <property type="entry name" value="Beta-glucanase-like"/>
</dbReference>
<dbReference type="PANTHER" id="PTHR10963:SF60">
    <property type="entry name" value="GRAM-NEGATIVE BACTERIA-BINDING PROTEIN 1-RELATED"/>
    <property type="match status" value="1"/>
</dbReference>
<dbReference type="Pfam" id="PF00722">
    <property type="entry name" value="Glyco_hydro_16"/>
    <property type="match status" value="1"/>
</dbReference>
<dbReference type="AlphaFoldDB" id="A0A5B1LLW9"/>
<organism evidence="3 4">
    <name type="scientific">Nocardioides humilatus</name>
    <dbReference type="NCBI Taxonomy" id="2607660"/>
    <lineage>
        <taxon>Bacteria</taxon>
        <taxon>Bacillati</taxon>
        <taxon>Actinomycetota</taxon>
        <taxon>Actinomycetes</taxon>
        <taxon>Propionibacteriales</taxon>
        <taxon>Nocardioidaceae</taxon>
        <taxon>Nocardioides</taxon>
    </lineage>
</organism>
<keyword evidence="3" id="KW-0378">Hydrolase</keyword>
<keyword evidence="4" id="KW-1185">Reference proteome</keyword>
<dbReference type="Proteomes" id="UP000325003">
    <property type="component" value="Unassembled WGS sequence"/>
</dbReference>
<dbReference type="PROSITE" id="PS51762">
    <property type="entry name" value="GH16_2"/>
    <property type="match status" value="1"/>
</dbReference>
<dbReference type="GO" id="GO:0005975">
    <property type="term" value="P:carbohydrate metabolic process"/>
    <property type="evidence" value="ECO:0007669"/>
    <property type="project" value="InterPro"/>
</dbReference>
<protein>
    <submittedName>
        <fullName evidence="3">Glycoside hydrolase family 16 protein</fullName>
    </submittedName>
</protein>
<dbReference type="PANTHER" id="PTHR10963">
    <property type="entry name" value="GLYCOSYL HYDROLASE-RELATED"/>
    <property type="match status" value="1"/>
</dbReference>
<feature type="chain" id="PRO_5039144695" evidence="1">
    <location>
        <begin position="27"/>
        <end position="304"/>
    </location>
</feature>
<evidence type="ECO:0000256" key="1">
    <source>
        <dbReference type="SAM" id="SignalP"/>
    </source>
</evidence>
<dbReference type="GO" id="GO:0004553">
    <property type="term" value="F:hydrolase activity, hydrolyzing O-glycosyl compounds"/>
    <property type="evidence" value="ECO:0007669"/>
    <property type="project" value="InterPro"/>
</dbReference>
<dbReference type="CDD" id="cd08023">
    <property type="entry name" value="GH16_laminarinase_like"/>
    <property type="match status" value="1"/>
</dbReference>
<feature type="signal peptide" evidence="1">
    <location>
        <begin position="1"/>
        <end position="26"/>
    </location>
</feature>
<name>A0A5B1LLW9_9ACTN</name>
<dbReference type="InterPro" id="IPR013320">
    <property type="entry name" value="ConA-like_dom_sf"/>
</dbReference>
<keyword evidence="1" id="KW-0732">Signal</keyword>
<dbReference type="EMBL" id="VUJV01000001">
    <property type="protein sequence ID" value="KAA1420800.1"/>
    <property type="molecule type" value="Genomic_DNA"/>
</dbReference>
<dbReference type="SUPFAM" id="SSF49899">
    <property type="entry name" value="Concanavalin A-like lectins/glucanases"/>
    <property type="match status" value="1"/>
</dbReference>
<proteinExistence type="predicted"/>
<dbReference type="Gene3D" id="2.60.120.200">
    <property type="match status" value="1"/>
</dbReference>
<evidence type="ECO:0000313" key="3">
    <source>
        <dbReference type="EMBL" id="KAA1420800.1"/>
    </source>
</evidence>
<accession>A0A5B1LLW9</accession>
<dbReference type="InterPro" id="IPR050546">
    <property type="entry name" value="Glycosyl_Hydrlase_16"/>
</dbReference>
<comment type="caution">
    <text evidence="3">The sequence shown here is derived from an EMBL/GenBank/DDBJ whole genome shotgun (WGS) entry which is preliminary data.</text>
</comment>
<sequence>MLTSSRLLLRALAGVALLGGLATVPAVLPSSEASAPARTGAKIDTDECGAVILKPDNNRWSCSFVDQFTGTELDADKWIVQDTRQSGFRMGKTCFTPSSDNISVEGGDLRLVARKVRSFDCAASNGRFRTRYTGGMVGTRSRFAQTYGRFEIRAKFPATVVAGLHGGFWMHPNDLVYGPWPASGEIDIAEWWSVDATLVLPTLHYVGRDPSADSGWDCRVDDPGSYHTYTLEWARATMRVAIDGAWCFQRSWTPDYPQVAPQPFDHPFSMILNMGVGPAAGSNKVSWRTTFPSALVVDYAKAWR</sequence>
<gene>
    <name evidence="3" type="ORF">F0U44_00130</name>
</gene>
<feature type="domain" description="GH16" evidence="2">
    <location>
        <begin position="58"/>
        <end position="304"/>
    </location>
</feature>
<evidence type="ECO:0000259" key="2">
    <source>
        <dbReference type="PROSITE" id="PS51762"/>
    </source>
</evidence>
<evidence type="ECO:0000313" key="4">
    <source>
        <dbReference type="Proteomes" id="UP000325003"/>
    </source>
</evidence>